<comment type="caution">
    <text evidence="2">The sequence shown here is derived from an EMBL/GenBank/DDBJ whole genome shotgun (WGS) entry which is preliminary data.</text>
</comment>
<dbReference type="EMBL" id="LSBJ02000004">
    <property type="protein sequence ID" value="OAQ67228.1"/>
    <property type="molecule type" value="Genomic_DNA"/>
</dbReference>
<dbReference type="AlphaFoldDB" id="A0A179FPM1"/>
<evidence type="ECO:0000313" key="2">
    <source>
        <dbReference type="EMBL" id="OAQ67228.1"/>
    </source>
</evidence>
<reference evidence="2 3" key="1">
    <citation type="journal article" date="2016" name="PLoS Pathog.">
        <title>Biosynthesis of antibiotic leucinostatins in bio-control fungus Purpureocillium lilacinum and their inhibition on phytophthora revealed by genome mining.</title>
        <authorList>
            <person name="Wang G."/>
            <person name="Liu Z."/>
            <person name="Lin R."/>
            <person name="Li E."/>
            <person name="Mao Z."/>
            <person name="Ling J."/>
            <person name="Yang Y."/>
            <person name="Yin W.B."/>
            <person name="Xie B."/>
        </authorList>
    </citation>
    <scope>NUCLEOTIDE SEQUENCE [LARGE SCALE GENOMIC DNA]</scope>
    <source>
        <strain evidence="2">170</strain>
    </source>
</reference>
<protein>
    <submittedName>
        <fullName evidence="2">Conotoxin domain-containing protein</fullName>
    </submittedName>
</protein>
<feature type="chain" id="PRO_5008101877" evidence="1">
    <location>
        <begin position="18"/>
        <end position="67"/>
    </location>
</feature>
<feature type="signal peptide" evidence="1">
    <location>
        <begin position="1"/>
        <end position="17"/>
    </location>
</feature>
<dbReference type="KEGG" id="pchm:VFPPC_16129"/>
<dbReference type="Proteomes" id="UP000078397">
    <property type="component" value="Unassembled WGS sequence"/>
</dbReference>
<name>A0A179FPM1_METCM</name>
<dbReference type="RefSeq" id="XP_018144315.1">
    <property type="nucleotide sequence ID" value="XM_018293882.1"/>
</dbReference>
<keyword evidence="3" id="KW-1185">Reference proteome</keyword>
<evidence type="ECO:0000256" key="1">
    <source>
        <dbReference type="SAM" id="SignalP"/>
    </source>
</evidence>
<proteinExistence type="predicted"/>
<organism evidence="2 3">
    <name type="scientific">Pochonia chlamydosporia 170</name>
    <dbReference type="NCBI Taxonomy" id="1380566"/>
    <lineage>
        <taxon>Eukaryota</taxon>
        <taxon>Fungi</taxon>
        <taxon>Dikarya</taxon>
        <taxon>Ascomycota</taxon>
        <taxon>Pezizomycotina</taxon>
        <taxon>Sordariomycetes</taxon>
        <taxon>Hypocreomycetidae</taxon>
        <taxon>Hypocreales</taxon>
        <taxon>Clavicipitaceae</taxon>
        <taxon>Pochonia</taxon>
    </lineage>
</organism>
<accession>A0A179FPM1</accession>
<evidence type="ECO:0000313" key="3">
    <source>
        <dbReference type="Proteomes" id="UP000078397"/>
    </source>
</evidence>
<gene>
    <name evidence="2" type="ORF">VFPPC_16129</name>
</gene>
<dbReference type="GeneID" id="28857876"/>
<keyword evidence="1" id="KW-0732">Signal</keyword>
<sequence length="67" mass="7391">MKFAFAIIAAIAGLAIANPVAEPVNNDLADNLLEKRCKGGDDHCSRDDECCSHKCTHRYASVYRCDY</sequence>